<protein>
    <submittedName>
        <fullName evidence="5">Putative zinc-finger</fullName>
    </submittedName>
</protein>
<evidence type="ECO:0000256" key="1">
    <source>
        <dbReference type="ARBA" id="ARBA00023015"/>
    </source>
</evidence>
<dbReference type="RefSeq" id="WP_157682929.1">
    <property type="nucleotide sequence ID" value="NZ_LT629757.1"/>
</dbReference>
<dbReference type="Proteomes" id="UP000198859">
    <property type="component" value="Chromosome I"/>
</dbReference>
<keyword evidence="4" id="KW-0472">Membrane</keyword>
<evidence type="ECO:0000313" key="6">
    <source>
        <dbReference type="Proteomes" id="UP000198859"/>
    </source>
</evidence>
<evidence type="ECO:0000256" key="2">
    <source>
        <dbReference type="ARBA" id="ARBA00023163"/>
    </source>
</evidence>
<dbReference type="AlphaFoldDB" id="A0A1H1XCY4"/>
<keyword evidence="6" id="KW-1185">Reference proteome</keyword>
<feature type="region of interest" description="Disordered" evidence="3">
    <location>
        <begin position="135"/>
        <end position="165"/>
    </location>
</feature>
<keyword evidence="4" id="KW-0812">Transmembrane</keyword>
<name>A0A1H1XCY4_9ACTN</name>
<dbReference type="OrthoDB" id="3743969at2"/>
<evidence type="ECO:0000313" key="5">
    <source>
        <dbReference type="EMBL" id="SDT07147.1"/>
    </source>
</evidence>
<dbReference type="InterPro" id="IPR041916">
    <property type="entry name" value="Anti_sigma_zinc_sf"/>
</dbReference>
<dbReference type="STRING" id="642780.SAMN04488570_3448"/>
<dbReference type="GO" id="GO:0008270">
    <property type="term" value="F:zinc ion binding"/>
    <property type="evidence" value="ECO:0007669"/>
    <property type="project" value="UniProtKB-KW"/>
</dbReference>
<dbReference type="EMBL" id="LT629757">
    <property type="protein sequence ID" value="SDT07147.1"/>
    <property type="molecule type" value="Genomic_DNA"/>
</dbReference>
<gene>
    <name evidence="5" type="ORF">SAMN04488570_3448</name>
</gene>
<sequence>MLSLSGHLGDKVSALVDGQLGAAEEERAWAHVLACPGCRRLVEHETWTKQALGAWATPQRAAAVPSPPAGLLSAPGPWSDWAGVDREERRPRRRRTVAVVGGGAVAASVIGLMAVTGTPGLRGDVPVRPSPASIRGDLAQRGGGVVGTPTGAERTATTAWTRRSR</sequence>
<evidence type="ECO:0000256" key="4">
    <source>
        <dbReference type="SAM" id="Phobius"/>
    </source>
</evidence>
<keyword evidence="2" id="KW-0804">Transcription</keyword>
<feature type="region of interest" description="Disordered" evidence="3">
    <location>
        <begin position="65"/>
        <end position="90"/>
    </location>
</feature>
<keyword evidence="5" id="KW-0479">Metal-binding</keyword>
<keyword evidence="4" id="KW-1133">Transmembrane helix</keyword>
<keyword evidence="5" id="KW-0862">Zinc</keyword>
<accession>A0A1H1XCY4</accession>
<feature type="transmembrane region" description="Helical" evidence="4">
    <location>
        <begin position="96"/>
        <end position="115"/>
    </location>
</feature>
<feature type="compositionally biased region" description="Low complexity" evidence="3">
    <location>
        <begin position="150"/>
        <end position="165"/>
    </location>
</feature>
<keyword evidence="5" id="KW-0863">Zinc-finger</keyword>
<keyword evidence="1" id="KW-0805">Transcription regulation</keyword>
<proteinExistence type="predicted"/>
<reference evidence="6" key="1">
    <citation type="submission" date="2016-10" db="EMBL/GenBank/DDBJ databases">
        <authorList>
            <person name="Varghese N."/>
            <person name="Submissions S."/>
        </authorList>
    </citation>
    <scope>NUCLEOTIDE SEQUENCE [LARGE SCALE GENOMIC DNA]</scope>
    <source>
        <strain evidence="6">DSM 22127</strain>
    </source>
</reference>
<organism evidence="5 6">
    <name type="scientific">Nocardioides scoriae</name>
    <dbReference type="NCBI Taxonomy" id="642780"/>
    <lineage>
        <taxon>Bacteria</taxon>
        <taxon>Bacillati</taxon>
        <taxon>Actinomycetota</taxon>
        <taxon>Actinomycetes</taxon>
        <taxon>Propionibacteriales</taxon>
        <taxon>Nocardioidaceae</taxon>
        <taxon>Nocardioides</taxon>
    </lineage>
</organism>
<dbReference type="Gene3D" id="1.10.10.1320">
    <property type="entry name" value="Anti-sigma factor, zinc-finger domain"/>
    <property type="match status" value="1"/>
</dbReference>
<evidence type="ECO:0000256" key="3">
    <source>
        <dbReference type="SAM" id="MobiDB-lite"/>
    </source>
</evidence>